<feature type="domain" description="RNase MRP protein 1 RNA binding" evidence="2">
    <location>
        <begin position="16"/>
        <end position="112"/>
    </location>
</feature>
<organism evidence="3 4">
    <name type="scientific">Sarocladium strictum</name>
    <name type="common">Black bundle disease fungus</name>
    <name type="synonym">Acremonium strictum</name>
    <dbReference type="NCBI Taxonomy" id="5046"/>
    <lineage>
        <taxon>Eukaryota</taxon>
        <taxon>Fungi</taxon>
        <taxon>Dikarya</taxon>
        <taxon>Ascomycota</taxon>
        <taxon>Pezizomycotina</taxon>
        <taxon>Sordariomycetes</taxon>
        <taxon>Hypocreomycetidae</taxon>
        <taxon>Hypocreales</taxon>
        <taxon>Sarocladiaceae</taxon>
        <taxon>Sarocladium</taxon>
    </lineage>
</organism>
<feature type="compositionally biased region" description="Basic residues" evidence="1">
    <location>
        <begin position="252"/>
        <end position="263"/>
    </location>
</feature>
<feature type="region of interest" description="Disordered" evidence="1">
    <location>
        <begin position="173"/>
        <end position="203"/>
    </location>
</feature>
<dbReference type="GO" id="GO:0000466">
    <property type="term" value="P:maturation of 5.8S rRNA from tricistronic rRNA transcript (SSU-rRNA, 5.8S rRNA, LSU-rRNA)"/>
    <property type="evidence" value="ECO:0007669"/>
    <property type="project" value="TreeGrafter"/>
</dbReference>
<dbReference type="Pfam" id="PF20945">
    <property type="entry name" value="RMP1"/>
    <property type="match status" value="1"/>
</dbReference>
<dbReference type="InterPro" id="IPR047204">
    <property type="entry name" value="RMP1_RBD"/>
</dbReference>
<gene>
    <name evidence="3" type="ORF">NLU13_7280</name>
</gene>
<dbReference type="PANTHER" id="PTHR37792">
    <property type="entry name" value="RIBONUCLEASE MRP PROTEIN SUBUNIT RMP1"/>
    <property type="match status" value="1"/>
</dbReference>
<reference evidence="3" key="1">
    <citation type="submission" date="2022-10" db="EMBL/GenBank/DDBJ databases">
        <title>Determination and structural analysis of whole genome sequence of Sarocladium strictum F4-1.</title>
        <authorList>
            <person name="Hu L."/>
            <person name="Jiang Y."/>
        </authorList>
    </citation>
    <scope>NUCLEOTIDE SEQUENCE</scope>
    <source>
        <strain evidence="3">F4-1</strain>
    </source>
</reference>
<evidence type="ECO:0000313" key="4">
    <source>
        <dbReference type="Proteomes" id="UP001175261"/>
    </source>
</evidence>
<dbReference type="Proteomes" id="UP001175261">
    <property type="component" value="Unassembled WGS sequence"/>
</dbReference>
<feature type="compositionally biased region" description="Polar residues" evidence="1">
    <location>
        <begin position="128"/>
        <end position="158"/>
    </location>
</feature>
<dbReference type="GO" id="GO:0042134">
    <property type="term" value="F:rRNA primary transcript binding"/>
    <property type="evidence" value="ECO:0007669"/>
    <property type="project" value="InterPro"/>
</dbReference>
<feature type="compositionally biased region" description="Low complexity" evidence="1">
    <location>
        <begin position="185"/>
        <end position="201"/>
    </location>
</feature>
<dbReference type="GO" id="GO:0000294">
    <property type="term" value="P:nuclear-transcribed mRNA catabolic process, RNase MRP-dependent"/>
    <property type="evidence" value="ECO:0007669"/>
    <property type="project" value="TreeGrafter"/>
</dbReference>
<dbReference type="PANTHER" id="PTHR37792:SF1">
    <property type="entry name" value="RIBONUCLEASE MRP PROTEIN SUBUNIT RMP1"/>
    <property type="match status" value="1"/>
</dbReference>
<comment type="caution">
    <text evidence="3">The sequence shown here is derived from an EMBL/GenBank/DDBJ whole genome shotgun (WGS) entry which is preliminary data.</text>
</comment>
<feature type="region of interest" description="Disordered" evidence="1">
    <location>
        <begin position="222"/>
        <end position="276"/>
    </location>
</feature>
<dbReference type="AlphaFoldDB" id="A0AA39GCI0"/>
<dbReference type="CDD" id="cd22573">
    <property type="entry name" value="RMP1_RBD"/>
    <property type="match status" value="1"/>
</dbReference>
<protein>
    <recommendedName>
        <fullName evidence="2">RNase MRP protein 1 RNA binding domain-containing protein</fullName>
    </recommendedName>
</protein>
<dbReference type="InterPro" id="IPR047205">
    <property type="entry name" value="RMP1"/>
</dbReference>
<name>A0AA39GCI0_SARSR</name>
<feature type="region of interest" description="Disordered" evidence="1">
    <location>
        <begin position="127"/>
        <end position="158"/>
    </location>
</feature>
<evidence type="ECO:0000256" key="1">
    <source>
        <dbReference type="SAM" id="MobiDB-lite"/>
    </source>
</evidence>
<proteinExistence type="predicted"/>
<keyword evidence="4" id="KW-1185">Reference proteome</keyword>
<evidence type="ECO:0000313" key="3">
    <source>
        <dbReference type="EMBL" id="KAK0384802.1"/>
    </source>
</evidence>
<feature type="compositionally biased region" description="Basic and acidic residues" evidence="1">
    <location>
        <begin position="240"/>
        <end position="250"/>
    </location>
</feature>
<accession>A0AA39GCI0</accession>
<sequence>MTSAKSLEPLEPLLPILNAFIHRHKNQHSASHWFRYVPILRRSLRSLLDLSTKLQSSSSSSKAIAAKEVRLKKHAIWLRAKVLPRCFLTFSQLAADNQHAPIGILLIALLARVHSILEAILPPPPVVATSTSRNSTASQAVDSTSRAPNLPSTALSATKDTFDRGTVISRTQFPSAPDLVEDSSKTFTPASTSPPSRASPSEEMCLQAKDLKQYGLKQKKLVEQRRLVEGGEGDQPPPKRGKDKEKDATKSSKLKTTTKKKKNKAGDVFSSMFGGL</sequence>
<dbReference type="EMBL" id="JAPDFR010000007">
    <property type="protein sequence ID" value="KAK0384802.1"/>
    <property type="molecule type" value="Genomic_DNA"/>
</dbReference>
<dbReference type="GO" id="GO:0000172">
    <property type="term" value="C:ribonuclease MRP complex"/>
    <property type="evidence" value="ECO:0007669"/>
    <property type="project" value="InterPro"/>
</dbReference>
<evidence type="ECO:0000259" key="2">
    <source>
        <dbReference type="Pfam" id="PF20945"/>
    </source>
</evidence>